<dbReference type="EMBL" id="AZZX01000009">
    <property type="protein sequence ID" value="ETS16308.1"/>
    <property type="molecule type" value="Genomic_DNA"/>
</dbReference>
<proteinExistence type="predicted"/>
<sequence>MIDISEVISIIKVMVWSLKPFSIPFHKKVVVILECGGIGNHLSAILASSGIGKLILGLQ</sequence>
<evidence type="ECO:0000313" key="1">
    <source>
        <dbReference type="EMBL" id="ETS16308.1"/>
    </source>
</evidence>
<name>W3U0H1_BARQI</name>
<dbReference type="Proteomes" id="UP000018945">
    <property type="component" value="Unassembled WGS sequence"/>
</dbReference>
<dbReference type="AlphaFoldDB" id="W3U0H1"/>
<reference evidence="1 2" key="1">
    <citation type="submission" date="2013-12" db="EMBL/GenBank/DDBJ databases">
        <title>The Genome Sequence of Bartonella quintana JK 73.</title>
        <authorList>
            <consortium name="The Broad Institute Genomics Platform"/>
            <consortium name="The Broad Institute Genome Sequencing Center for Infectious Disease"/>
            <person name="Feldgarden M."/>
            <person name="Kirby J."/>
            <person name="Birtles R."/>
            <person name="Dasch G."/>
            <person name="Hendrix L."/>
            <person name="Koehler J."/>
            <person name="Kosoy M."/>
            <person name="Young S."/>
            <person name="Zeng Q."/>
            <person name="Gargeya S."/>
            <person name="Fitzgerald M."/>
            <person name="Abouelleil A."/>
            <person name="Alvarado L."/>
            <person name="Chapman S.B."/>
            <person name="Gainer-Dewar J."/>
            <person name="Goldberg J."/>
            <person name="Griggs A."/>
            <person name="Gujja S."/>
            <person name="Hansen M."/>
            <person name="Howarth C."/>
            <person name="Imamovic A."/>
            <person name="Ireland A."/>
            <person name="Larimer J."/>
            <person name="McCowan C."/>
            <person name="Murphy C."/>
            <person name="Pearson M."/>
            <person name="Poon T.W."/>
            <person name="Priest M."/>
            <person name="Roberts A."/>
            <person name="Saif S."/>
            <person name="Shea T."/>
            <person name="Sykes S."/>
            <person name="Wortman J."/>
            <person name="Nusbaum C."/>
            <person name="Birren B."/>
        </authorList>
    </citation>
    <scope>NUCLEOTIDE SEQUENCE [LARGE SCALE GENOMIC DNA]</scope>
    <source>
        <strain evidence="1 2">JK 73</strain>
    </source>
</reference>
<protein>
    <submittedName>
        <fullName evidence="1">Uncharacterized protein</fullName>
    </submittedName>
</protein>
<accession>W3U0H1</accession>
<dbReference type="HOGENOM" id="CLU_2950937_0_0_5"/>
<gene>
    <name evidence="1" type="ORF">Q649_01273</name>
</gene>
<evidence type="ECO:0000313" key="2">
    <source>
        <dbReference type="Proteomes" id="UP000018945"/>
    </source>
</evidence>
<organism evidence="1 2">
    <name type="scientific">Bartonella quintana JK 73</name>
    <dbReference type="NCBI Taxonomy" id="1402976"/>
    <lineage>
        <taxon>Bacteria</taxon>
        <taxon>Pseudomonadati</taxon>
        <taxon>Pseudomonadota</taxon>
        <taxon>Alphaproteobacteria</taxon>
        <taxon>Hyphomicrobiales</taxon>
        <taxon>Bartonellaceae</taxon>
        <taxon>Bartonella</taxon>
    </lineage>
</organism>
<comment type="caution">
    <text evidence="1">The sequence shown here is derived from an EMBL/GenBank/DDBJ whole genome shotgun (WGS) entry which is preliminary data.</text>
</comment>